<name>A0ABR0UMG3_REHGL</name>
<comment type="caution">
    <text evidence="1">The sequence shown here is derived from an EMBL/GenBank/DDBJ whole genome shotgun (WGS) entry which is preliminary data.</text>
</comment>
<proteinExistence type="predicted"/>
<evidence type="ECO:0000313" key="2">
    <source>
        <dbReference type="Proteomes" id="UP001318860"/>
    </source>
</evidence>
<keyword evidence="2" id="KW-1185">Reference proteome</keyword>
<gene>
    <name evidence="1" type="ORF">DH2020_042659</name>
</gene>
<reference evidence="1 2" key="1">
    <citation type="journal article" date="2021" name="Comput. Struct. Biotechnol. J.">
        <title>De novo genome assembly of the potent medicinal plant Rehmannia glutinosa using nanopore technology.</title>
        <authorList>
            <person name="Ma L."/>
            <person name="Dong C."/>
            <person name="Song C."/>
            <person name="Wang X."/>
            <person name="Zheng X."/>
            <person name="Niu Y."/>
            <person name="Chen S."/>
            <person name="Feng W."/>
        </authorList>
    </citation>
    <scope>NUCLEOTIDE SEQUENCE [LARGE SCALE GENOMIC DNA]</scope>
    <source>
        <strain evidence="1">DH-2019</strain>
    </source>
</reference>
<organism evidence="1 2">
    <name type="scientific">Rehmannia glutinosa</name>
    <name type="common">Chinese foxglove</name>
    <dbReference type="NCBI Taxonomy" id="99300"/>
    <lineage>
        <taxon>Eukaryota</taxon>
        <taxon>Viridiplantae</taxon>
        <taxon>Streptophyta</taxon>
        <taxon>Embryophyta</taxon>
        <taxon>Tracheophyta</taxon>
        <taxon>Spermatophyta</taxon>
        <taxon>Magnoliopsida</taxon>
        <taxon>eudicotyledons</taxon>
        <taxon>Gunneridae</taxon>
        <taxon>Pentapetalae</taxon>
        <taxon>asterids</taxon>
        <taxon>lamiids</taxon>
        <taxon>Lamiales</taxon>
        <taxon>Orobanchaceae</taxon>
        <taxon>Rehmannieae</taxon>
        <taxon>Rehmannia</taxon>
    </lineage>
</organism>
<dbReference type="EMBL" id="JABTTQ020002521">
    <property type="protein sequence ID" value="KAK6123598.1"/>
    <property type="molecule type" value="Genomic_DNA"/>
</dbReference>
<evidence type="ECO:0000313" key="1">
    <source>
        <dbReference type="EMBL" id="KAK6123598.1"/>
    </source>
</evidence>
<dbReference type="Gene3D" id="3.30.200.20">
    <property type="entry name" value="Phosphorylase Kinase, domain 1"/>
    <property type="match status" value="1"/>
</dbReference>
<protein>
    <submittedName>
        <fullName evidence="1">Uncharacterized protein</fullName>
    </submittedName>
</protein>
<dbReference type="Proteomes" id="UP001318860">
    <property type="component" value="Unassembled WGS sequence"/>
</dbReference>
<accession>A0ABR0UMG3</accession>
<sequence>MDVSFWIYRVKNLMKCNEKSNRNSDAANGISFGPIFDKFTLKIRGKKGSIAAIEYQLLVAATNNFDVSNIQGKGGLGHAYKTYFNDHFHAAVKDIYAGGQEAERKFQSNLWDIPFGQLLNYLKDGAVCFLNGCTCQTVVLPEGMKDVSGCVCSISISSH</sequence>